<accession>A0A6S7AT43</accession>
<organism evidence="1 2">
    <name type="scientific">Paraburkholderia ultramafica</name>
    <dbReference type="NCBI Taxonomy" id="1544867"/>
    <lineage>
        <taxon>Bacteria</taxon>
        <taxon>Pseudomonadati</taxon>
        <taxon>Pseudomonadota</taxon>
        <taxon>Betaproteobacteria</taxon>
        <taxon>Burkholderiales</taxon>
        <taxon>Burkholderiaceae</taxon>
        <taxon>Paraburkholderia</taxon>
    </lineage>
</organism>
<dbReference type="RefSeq" id="WP_175147811.1">
    <property type="nucleotide sequence ID" value="NZ_CADIKK010000001.1"/>
</dbReference>
<evidence type="ECO:0000313" key="2">
    <source>
        <dbReference type="Proteomes" id="UP000494365"/>
    </source>
</evidence>
<proteinExistence type="predicted"/>
<dbReference type="EMBL" id="CADIKK010000001">
    <property type="protein sequence ID" value="CAB3776975.1"/>
    <property type="molecule type" value="Genomic_DNA"/>
</dbReference>
<dbReference type="AlphaFoldDB" id="A0A6S7AT43"/>
<protein>
    <submittedName>
        <fullName evidence="1">Uncharacterized protein</fullName>
    </submittedName>
</protein>
<keyword evidence="2" id="KW-1185">Reference proteome</keyword>
<gene>
    <name evidence="1" type="ORF">LMG28614_00325</name>
</gene>
<reference evidence="1 2" key="1">
    <citation type="submission" date="2020-04" db="EMBL/GenBank/DDBJ databases">
        <authorList>
            <person name="De Canck E."/>
        </authorList>
    </citation>
    <scope>NUCLEOTIDE SEQUENCE [LARGE SCALE GENOMIC DNA]</scope>
    <source>
        <strain evidence="1 2">LMG 28614</strain>
    </source>
</reference>
<name>A0A6S7AT43_9BURK</name>
<sequence>MPSNPAPTNQCYGVPCDPLTGCNRRLRVMRGQFLIHQVLYFEHVHVADEKQDIHQLVYRAPVATRYDRDSEVIVGAGLSFDERSRARCSALSCQ</sequence>
<dbReference type="Proteomes" id="UP000494365">
    <property type="component" value="Unassembled WGS sequence"/>
</dbReference>
<evidence type="ECO:0000313" key="1">
    <source>
        <dbReference type="EMBL" id="CAB3776975.1"/>
    </source>
</evidence>